<evidence type="ECO:0000256" key="1">
    <source>
        <dbReference type="SAM" id="MobiDB-lite"/>
    </source>
</evidence>
<keyword evidence="5" id="KW-1185">Reference proteome</keyword>
<protein>
    <submittedName>
        <fullName evidence="4">Acyltransferase</fullName>
    </submittedName>
</protein>
<dbReference type="EMBL" id="RCWJ01000005">
    <property type="protein sequence ID" value="RLQ80991.1"/>
    <property type="molecule type" value="Genomic_DNA"/>
</dbReference>
<evidence type="ECO:0000313" key="4">
    <source>
        <dbReference type="EMBL" id="RLQ80991.1"/>
    </source>
</evidence>
<feature type="transmembrane region" description="Helical" evidence="2">
    <location>
        <begin position="455"/>
        <end position="478"/>
    </location>
</feature>
<dbReference type="AlphaFoldDB" id="A0A3L7IUK2"/>
<feature type="transmembrane region" description="Helical" evidence="2">
    <location>
        <begin position="275"/>
        <end position="296"/>
    </location>
</feature>
<dbReference type="GO" id="GO:0016747">
    <property type="term" value="F:acyltransferase activity, transferring groups other than amino-acyl groups"/>
    <property type="evidence" value="ECO:0007669"/>
    <property type="project" value="InterPro"/>
</dbReference>
<dbReference type="Pfam" id="PF01757">
    <property type="entry name" value="Acyl_transf_3"/>
    <property type="match status" value="1"/>
</dbReference>
<keyword evidence="4" id="KW-0012">Acyltransferase</keyword>
<feature type="transmembrane region" description="Helical" evidence="2">
    <location>
        <begin position="425"/>
        <end position="443"/>
    </location>
</feature>
<feature type="transmembrane region" description="Helical" evidence="2">
    <location>
        <begin position="164"/>
        <end position="186"/>
    </location>
</feature>
<reference evidence="4 5" key="1">
    <citation type="submission" date="2018-10" db="EMBL/GenBank/DDBJ databases">
        <authorList>
            <person name="Li J."/>
        </authorList>
    </citation>
    <scope>NUCLEOTIDE SEQUENCE [LARGE SCALE GENOMIC DNA]</scope>
    <source>
        <strain evidence="4 5">ZD1-4</strain>
    </source>
</reference>
<comment type="caution">
    <text evidence="4">The sequence shown here is derived from an EMBL/GenBank/DDBJ whole genome shotgun (WGS) entry which is preliminary data.</text>
</comment>
<keyword evidence="2" id="KW-1133">Transmembrane helix</keyword>
<evidence type="ECO:0000259" key="3">
    <source>
        <dbReference type="Pfam" id="PF01757"/>
    </source>
</evidence>
<feature type="region of interest" description="Disordered" evidence="1">
    <location>
        <begin position="1"/>
        <end position="20"/>
    </location>
</feature>
<dbReference type="OrthoDB" id="8206682at2"/>
<feature type="transmembrane region" description="Helical" evidence="2">
    <location>
        <begin position="518"/>
        <end position="536"/>
    </location>
</feature>
<feature type="transmembrane region" description="Helical" evidence="2">
    <location>
        <begin position="490"/>
        <end position="512"/>
    </location>
</feature>
<evidence type="ECO:0000256" key="2">
    <source>
        <dbReference type="SAM" id="Phobius"/>
    </source>
</evidence>
<dbReference type="Proteomes" id="UP000282460">
    <property type="component" value="Unassembled WGS sequence"/>
</dbReference>
<keyword evidence="2" id="KW-0472">Membrane</keyword>
<keyword evidence="4" id="KW-0808">Transferase</keyword>
<feature type="transmembrane region" description="Helical" evidence="2">
    <location>
        <begin position="215"/>
        <end position="235"/>
    </location>
</feature>
<gene>
    <name evidence="4" type="ORF">D9V28_14645</name>
</gene>
<feature type="transmembrane region" description="Helical" evidence="2">
    <location>
        <begin position="126"/>
        <end position="144"/>
    </location>
</feature>
<organism evidence="4 5">
    <name type="scientific">Mycetocola zhadangensis</name>
    <dbReference type="NCBI Taxonomy" id="1164595"/>
    <lineage>
        <taxon>Bacteria</taxon>
        <taxon>Bacillati</taxon>
        <taxon>Actinomycetota</taxon>
        <taxon>Actinomycetes</taxon>
        <taxon>Micrococcales</taxon>
        <taxon>Microbacteriaceae</taxon>
        <taxon>Mycetocola</taxon>
    </lineage>
</organism>
<dbReference type="InterPro" id="IPR002656">
    <property type="entry name" value="Acyl_transf_3_dom"/>
</dbReference>
<feature type="transmembrane region" description="Helical" evidence="2">
    <location>
        <begin position="349"/>
        <end position="370"/>
    </location>
</feature>
<evidence type="ECO:0000313" key="5">
    <source>
        <dbReference type="Proteomes" id="UP000282460"/>
    </source>
</evidence>
<feature type="domain" description="Acyltransferase 3" evidence="3">
    <location>
        <begin position="124"/>
        <end position="478"/>
    </location>
</feature>
<name>A0A3L7IUK2_9MICO</name>
<accession>A0A3L7IUK2</accession>
<proteinExistence type="predicted"/>
<feature type="transmembrane region" description="Helical" evidence="2">
    <location>
        <begin position="316"/>
        <end position="337"/>
    </location>
</feature>
<feature type="transmembrane region" description="Helical" evidence="2">
    <location>
        <begin position="382"/>
        <end position="405"/>
    </location>
</feature>
<sequence>MALPSARFRGTDAAGREEETNALTVQVSASAYEQAMSHLGSASAPLIRKELPASASAGHIRLPYLCYRCGRPDPSGRPSVWGLRRTPKTALFASRPFDPHHSRLMTRSVDEAPRTIPAGRDLTLDLARVFCVLLVVFVHILFTGVGRGENGSLVIERTVESQPWFNAATWVANVMPLFFVVGGYAARAGWRTAVAKGISADDFIRVRLARLARPAVPVFIFFTLALGATRMLGIAPELVDAIAIGVGSPLWFLAAYMIVQALAPAMMRWHERHGGWVLLFLLGAALAVDAFRYVFVGGVLGIDPLPPTGYGIGQEVFGIPNVLFVWLFAMQVGFFLYDGWFARLRWWQLVLLIGVGYAAQWGLVSLGGYSVSMLGNQWPPTATMAVFAMVQAAALTLLHAPLTALMRVRVVQGAVFLIGSRLMTVYLWHLPMIMVLIGIELLLPLPLPEPGSPEWWWTRVPFLVAVLGAVLLLSLWLVRFERVPPVITPRFPAGWATPLAVIVFVLPILAITAYGLDFPLAALALGGCATSLWLTGSARTAV</sequence>
<feature type="transmembrane region" description="Helical" evidence="2">
    <location>
        <begin position="241"/>
        <end position="263"/>
    </location>
</feature>
<keyword evidence="2" id="KW-0812">Transmembrane</keyword>